<dbReference type="Gene3D" id="3.40.50.300">
    <property type="entry name" value="P-loop containing nucleotide triphosphate hydrolases"/>
    <property type="match status" value="1"/>
</dbReference>
<feature type="binding site" evidence="11">
    <location>
        <begin position="81"/>
        <end position="85"/>
    </location>
    <ligand>
        <name>GTP</name>
        <dbReference type="ChEBI" id="CHEBI:37565"/>
    </ligand>
</feature>
<dbReference type="InterPro" id="IPR004161">
    <property type="entry name" value="EFTu-like_2"/>
</dbReference>
<dbReference type="InterPro" id="IPR000795">
    <property type="entry name" value="T_Tr_GTP-bd_dom"/>
</dbReference>
<feature type="binding site" evidence="11">
    <location>
        <begin position="136"/>
        <end position="139"/>
    </location>
    <ligand>
        <name>GTP</name>
        <dbReference type="ChEBI" id="CHEBI:37565"/>
    </ligand>
</feature>
<dbReference type="FunFam" id="2.40.30.10:FF:000002">
    <property type="entry name" value="Elongation factor Tu"/>
    <property type="match status" value="1"/>
</dbReference>
<evidence type="ECO:0000256" key="8">
    <source>
        <dbReference type="ARBA" id="ARBA00022917"/>
    </source>
</evidence>
<evidence type="ECO:0000256" key="1">
    <source>
        <dbReference type="ARBA" id="ARBA00004496"/>
    </source>
</evidence>
<dbReference type="NCBIfam" id="TIGR00231">
    <property type="entry name" value="small_GTP"/>
    <property type="match status" value="1"/>
</dbReference>
<dbReference type="InterPro" id="IPR005225">
    <property type="entry name" value="Small_GTP-bd"/>
</dbReference>
<evidence type="ECO:0000256" key="9">
    <source>
        <dbReference type="ARBA" id="ARBA00023134"/>
    </source>
</evidence>
<dbReference type="GO" id="GO:0000287">
    <property type="term" value="F:magnesium ion binding"/>
    <property type="evidence" value="ECO:0007669"/>
    <property type="project" value="UniProtKB-UniRule"/>
</dbReference>
<dbReference type="SUPFAM" id="SSF50465">
    <property type="entry name" value="EF-Tu/eEF-1alpha/eIF2-gamma C-terminal domain"/>
    <property type="match status" value="1"/>
</dbReference>
<comment type="subcellular location">
    <subcellularLocation>
        <location evidence="1 11">Cytoplasm</location>
    </subcellularLocation>
</comment>
<dbReference type="InterPro" id="IPR033720">
    <property type="entry name" value="EFTU_2"/>
</dbReference>
<dbReference type="CDD" id="cd03707">
    <property type="entry name" value="EFTU_III"/>
    <property type="match status" value="1"/>
</dbReference>
<keyword evidence="4 11" id="KW-0547">Nucleotide-binding</keyword>
<dbReference type="InterPro" id="IPR027417">
    <property type="entry name" value="P-loop_NTPase"/>
</dbReference>
<dbReference type="EMBL" id="AB035463">
    <property type="protein sequence ID" value="BAA88136.1"/>
    <property type="molecule type" value="Genomic_DNA"/>
</dbReference>
<dbReference type="NCBIfam" id="NF000766">
    <property type="entry name" value="PRK00049.1"/>
    <property type="match status" value="1"/>
</dbReference>
<dbReference type="InterPro" id="IPR009001">
    <property type="entry name" value="Transl_elong_EF1A/Init_IF2_C"/>
</dbReference>
<name>Q9RHI1_PORGN</name>
<dbReference type="InterPro" id="IPR031157">
    <property type="entry name" value="G_TR_CS"/>
</dbReference>
<dbReference type="Pfam" id="PF00009">
    <property type="entry name" value="GTP_EFTU"/>
    <property type="match status" value="1"/>
</dbReference>
<dbReference type="PROSITE" id="PS00301">
    <property type="entry name" value="G_TR_1"/>
    <property type="match status" value="1"/>
</dbReference>
<evidence type="ECO:0000256" key="10">
    <source>
        <dbReference type="ARBA" id="ARBA00029554"/>
    </source>
</evidence>
<organism evidence="13">
    <name type="scientific">Porphyromonas gingivalis</name>
    <name type="common">Bacteroides gingivalis</name>
    <dbReference type="NCBI Taxonomy" id="837"/>
    <lineage>
        <taxon>Bacteria</taxon>
        <taxon>Pseudomonadati</taxon>
        <taxon>Bacteroidota</taxon>
        <taxon>Bacteroidia</taxon>
        <taxon>Bacteroidales</taxon>
        <taxon>Porphyromonadaceae</taxon>
        <taxon>Porphyromonas</taxon>
    </lineage>
</organism>
<dbReference type="CDD" id="cd01884">
    <property type="entry name" value="EF_Tu"/>
    <property type="match status" value="1"/>
</dbReference>
<evidence type="ECO:0000256" key="3">
    <source>
        <dbReference type="ARBA" id="ARBA00022723"/>
    </source>
</evidence>
<dbReference type="Gene3D" id="2.40.30.10">
    <property type="entry name" value="Translation factors"/>
    <property type="match status" value="2"/>
</dbReference>
<evidence type="ECO:0000256" key="7">
    <source>
        <dbReference type="ARBA" id="ARBA00022842"/>
    </source>
</evidence>
<dbReference type="InterPro" id="IPR004160">
    <property type="entry name" value="Transl_elong_EFTu/EF1A_C"/>
</dbReference>
<evidence type="ECO:0000259" key="12">
    <source>
        <dbReference type="PROSITE" id="PS51722"/>
    </source>
</evidence>
<dbReference type="AlphaFoldDB" id="Q9RHI1"/>
<evidence type="ECO:0000313" key="13">
    <source>
        <dbReference type="EMBL" id="BAA88136.1"/>
    </source>
</evidence>
<dbReference type="FunFam" id="2.40.30.10:FF:000020">
    <property type="entry name" value="Translation elongation factor EF-1"/>
    <property type="match status" value="1"/>
</dbReference>
<dbReference type="SUPFAM" id="SSF50447">
    <property type="entry name" value="Translation proteins"/>
    <property type="match status" value="1"/>
</dbReference>
<protein>
    <recommendedName>
        <fullName evidence="10 11">Elongation factor Tu</fullName>
        <shortName evidence="11">EF-Tu</shortName>
        <ecNumber evidence="11">3.6.5.3</ecNumber>
    </recommendedName>
</protein>
<dbReference type="GO" id="GO:0005525">
    <property type="term" value="F:GTP binding"/>
    <property type="evidence" value="ECO:0007669"/>
    <property type="project" value="UniProtKB-UniRule"/>
</dbReference>
<comment type="similarity">
    <text evidence="11">Belongs to the TRAFAC class translation factor GTPase superfamily. Classic translation factor GTPase family. EF-Tu/EF-1A subfamily.</text>
</comment>
<evidence type="ECO:0000256" key="6">
    <source>
        <dbReference type="ARBA" id="ARBA00022801"/>
    </source>
</evidence>
<dbReference type="NCBIfam" id="TIGR00485">
    <property type="entry name" value="EF-Tu"/>
    <property type="match status" value="1"/>
</dbReference>
<dbReference type="GO" id="GO:0003924">
    <property type="term" value="F:GTPase activity"/>
    <property type="evidence" value="ECO:0007669"/>
    <property type="project" value="UniProtKB-UniRule"/>
</dbReference>
<keyword evidence="2 11" id="KW-0963">Cytoplasm</keyword>
<dbReference type="SUPFAM" id="SSF52540">
    <property type="entry name" value="P-loop containing nucleoside triphosphate hydrolases"/>
    <property type="match status" value="1"/>
</dbReference>
<feature type="domain" description="Tr-type G" evidence="12">
    <location>
        <begin position="10"/>
        <end position="204"/>
    </location>
</feature>
<evidence type="ECO:0000256" key="5">
    <source>
        <dbReference type="ARBA" id="ARBA00022768"/>
    </source>
</evidence>
<comment type="function">
    <text evidence="11">GTP hydrolase that promotes the GTP-dependent binding of aminoacyl-tRNA to the A-site of ribosomes during protein biosynthesis.</text>
</comment>
<comment type="subunit">
    <text evidence="11">Monomer.</text>
</comment>
<dbReference type="InterPro" id="IPR041709">
    <property type="entry name" value="EF-Tu_GTP-bd"/>
</dbReference>
<dbReference type="HAMAP" id="MF_00118_B">
    <property type="entry name" value="EF_Tu_B"/>
    <property type="match status" value="1"/>
</dbReference>
<evidence type="ECO:0000256" key="11">
    <source>
        <dbReference type="HAMAP-Rule" id="MF_00118"/>
    </source>
</evidence>
<dbReference type="PRINTS" id="PR00315">
    <property type="entry name" value="ELONGATNFCT"/>
</dbReference>
<dbReference type="PROSITE" id="PS51722">
    <property type="entry name" value="G_TR_2"/>
    <property type="match status" value="1"/>
</dbReference>
<keyword evidence="6 11" id="KW-0378">Hydrolase</keyword>
<evidence type="ECO:0000256" key="4">
    <source>
        <dbReference type="ARBA" id="ARBA00022741"/>
    </source>
</evidence>
<dbReference type="PANTHER" id="PTHR43721:SF22">
    <property type="entry name" value="ELONGATION FACTOR TU, MITOCHONDRIAL"/>
    <property type="match status" value="1"/>
</dbReference>
<dbReference type="NCBIfam" id="NF009373">
    <property type="entry name" value="PRK12736.1"/>
    <property type="match status" value="1"/>
</dbReference>
<keyword evidence="7 11" id="KW-0460">Magnesium</keyword>
<dbReference type="PANTHER" id="PTHR43721">
    <property type="entry name" value="ELONGATION FACTOR TU-RELATED"/>
    <property type="match status" value="1"/>
</dbReference>
<gene>
    <name evidence="13" type="primary">ef-tu</name>
    <name evidence="11" type="synonym">tuf</name>
</gene>
<dbReference type="InterPro" id="IPR050055">
    <property type="entry name" value="EF-Tu_GTPase"/>
</dbReference>
<dbReference type="InterPro" id="IPR009000">
    <property type="entry name" value="Transl_B-barrel_sf"/>
</dbReference>
<dbReference type="InterPro" id="IPR004541">
    <property type="entry name" value="Transl_elong_EFTu/EF1A_bac/org"/>
</dbReference>
<proteinExistence type="inferred from homology"/>
<evidence type="ECO:0000256" key="2">
    <source>
        <dbReference type="ARBA" id="ARBA00022490"/>
    </source>
</evidence>
<sequence>MAKEHFNRSKPHVNVGTIGHVDHGKTTLTAAITTVLAKRGLSELRSFDSIDNAPEEKERGITINTSHVEYQTANRHYAHVDCPGHADYVKNMVAGAAQMDGAIIVVAATDGPMPQTREHILLARQVNVPRLVVFMNKCDMVDDEEMLELVEMDMRELLSFYDFDGDNTPIIRGSALGALNGEPQWEDKVMELMEAVDNWVPLPERDIDKPFLMPVEDVFSITGRGTVATGRIETGIVKTGDEVQIIGLGAEGMKSVVTGVEMFRKILDEGQAGDNVGLLLRGIDKDQIKRGMVISHPGKITPHKRFKAEVYILKKEEGGRHTPFHNKYRPQFYIRTLDVTGEITLPEGTEMVMPGDNVTITVELIYPVACNVGLRFAIREGGRTVGADQITELID</sequence>
<keyword evidence="8 11" id="KW-0648">Protein biosynthesis</keyword>
<keyword evidence="5 11" id="KW-0251">Elongation factor</keyword>
<dbReference type="Pfam" id="PF03143">
    <property type="entry name" value="GTP_EFTU_D3"/>
    <property type="match status" value="1"/>
</dbReference>
<dbReference type="GO" id="GO:0005829">
    <property type="term" value="C:cytosol"/>
    <property type="evidence" value="ECO:0007669"/>
    <property type="project" value="TreeGrafter"/>
</dbReference>
<dbReference type="GO" id="GO:0003746">
    <property type="term" value="F:translation elongation factor activity"/>
    <property type="evidence" value="ECO:0007669"/>
    <property type="project" value="UniProtKB-UniRule"/>
</dbReference>
<accession>Q9RHI1</accession>
<dbReference type="NCBIfam" id="NF009372">
    <property type="entry name" value="PRK12735.1"/>
    <property type="match status" value="1"/>
</dbReference>
<feature type="binding site" evidence="11">
    <location>
        <begin position="19"/>
        <end position="26"/>
    </location>
    <ligand>
        <name>GTP</name>
        <dbReference type="ChEBI" id="CHEBI:37565"/>
    </ligand>
</feature>
<keyword evidence="3 11" id="KW-0479">Metal-binding</keyword>
<dbReference type="EC" id="3.6.5.3" evidence="11"/>
<reference evidence="13" key="1">
    <citation type="submission" date="1999-12" db="EMBL/GenBank/DDBJ databases">
        <title>EF-Tu sequence of Porphyromonas gingivalis.</title>
        <authorList>
            <person name="Nagai A."/>
            <person name="Itoh N."/>
        </authorList>
    </citation>
    <scope>NUCLEOTIDE SEQUENCE</scope>
    <source>
        <strain evidence="13">SUNY 1021</strain>
    </source>
</reference>
<comment type="catalytic activity">
    <reaction evidence="11">
        <text>GTP + H2O = GDP + phosphate + H(+)</text>
        <dbReference type="Rhea" id="RHEA:19669"/>
        <dbReference type="ChEBI" id="CHEBI:15377"/>
        <dbReference type="ChEBI" id="CHEBI:15378"/>
        <dbReference type="ChEBI" id="CHEBI:37565"/>
        <dbReference type="ChEBI" id="CHEBI:43474"/>
        <dbReference type="ChEBI" id="CHEBI:58189"/>
        <dbReference type="EC" id="3.6.5.3"/>
    </reaction>
</comment>
<dbReference type="Pfam" id="PF03144">
    <property type="entry name" value="GTP_EFTU_D2"/>
    <property type="match status" value="1"/>
</dbReference>
<keyword evidence="9 11" id="KW-0342">GTP-binding</keyword>
<feature type="binding site" evidence="11">
    <location>
        <position position="26"/>
    </location>
    <ligand>
        <name>Mg(2+)</name>
        <dbReference type="ChEBI" id="CHEBI:18420"/>
    </ligand>
</feature>
<dbReference type="FunFam" id="3.40.50.300:FF:000003">
    <property type="entry name" value="Elongation factor Tu"/>
    <property type="match status" value="1"/>
</dbReference>
<dbReference type="CDD" id="cd03697">
    <property type="entry name" value="EFTU_II"/>
    <property type="match status" value="1"/>
</dbReference>